<dbReference type="Gramene" id="PNW76704">
    <property type="protein sequence ID" value="PNW76704"/>
    <property type="gene ID" value="CHLRE_11g468353v5"/>
</dbReference>
<dbReference type="STRING" id="3055.A0A2K3D845"/>
<dbReference type="GeneID" id="5725089"/>
<keyword evidence="11" id="KW-0407">Ion channel</keyword>
<evidence type="ECO:0000313" key="16">
    <source>
        <dbReference type="Proteomes" id="UP000006906"/>
    </source>
</evidence>
<keyword evidence="8 13" id="KW-1133">Transmembrane helix</keyword>
<evidence type="ECO:0000256" key="6">
    <source>
        <dbReference type="ARBA" id="ARBA00022882"/>
    </source>
</evidence>
<feature type="region of interest" description="Disordered" evidence="12">
    <location>
        <begin position="1221"/>
        <end position="1263"/>
    </location>
</feature>
<feature type="transmembrane region" description="Helical" evidence="13">
    <location>
        <begin position="269"/>
        <end position="289"/>
    </location>
</feature>
<feature type="compositionally biased region" description="Low complexity" evidence="12">
    <location>
        <begin position="111"/>
        <end position="135"/>
    </location>
</feature>
<evidence type="ECO:0000256" key="3">
    <source>
        <dbReference type="ARBA" id="ARBA00022538"/>
    </source>
</evidence>
<keyword evidence="2" id="KW-0813">Transport</keyword>
<dbReference type="Proteomes" id="UP000006906">
    <property type="component" value="Chromosome 11"/>
</dbReference>
<feature type="transmembrane region" description="Helical" evidence="13">
    <location>
        <begin position="301"/>
        <end position="319"/>
    </location>
</feature>
<gene>
    <name evidence="15" type="ORF">CHLRE_11g468353v5</name>
</gene>
<feature type="compositionally biased region" description="Pro residues" evidence="12">
    <location>
        <begin position="813"/>
        <end position="846"/>
    </location>
</feature>
<feature type="region of interest" description="Disordered" evidence="12">
    <location>
        <begin position="916"/>
        <end position="979"/>
    </location>
</feature>
<feature type="transmembrane region" description="Helical" evidence="13">
    <location>
        <begin position="235"/>
        <end position="263"/>
    </location>
</feature>
<feature type="region of interest" description="Disordered" evidence="12">
    <location>
        <begin position="94"/>
        <end position="135"/>
    </location>
</feature>
<comment type="subcellular location">
    <subcellularLocation>
        <location evidence="1">Membrane</location>
        <topology evidence="1">Multi-pass membrane protein</topology>
    </subcellularLocation>
</comment>
<evidence type="ECO:0000256" key="2">
    <source>
        <dbReference type="ARBA" id="ARBA00022448"/>
    </source>
</evidence>
<dbReference type="PRINTS" id="PR00169">
    <property type="entry name" value="KCHANNEL"/>
</dbReference>
<dbReference type="GO" id="GO:0005249">
    <property type="term" value="F:voltage-gated potassium channel activity"/>
    <property type="evidence" value="ECO:0007669"/>
    <property type="project" value="InterPro"/>
</dbReference>
<keyword evidence="3" id="KW-0633">Potassium transport</keyword>
<dbReference type="OMA" id="RCWQDEL"/>
<dbReference type="ExpressionAtlas" id="A0A2K3D845">
    <property type="expression patterns" value="differential"/>
</dbReference>
<reference evidence="15 16" key="1">
    <citation type="journal article" date="2007" name="Science">
        <title>The Chlamydomonas genome reveals the evolution of key animal and plant functions.</title>
        <authorList>
            <person name="Merchant S.S."/>
            <person name="Prochnik S.E."/>
            <person name="Vallon O."/>
            <person name="Harris E.H."/>
            <person name="Karpowicz S.J."/>
            <person name="Witman G.B."/>
            <person name="Terry A."/>
            <person name="Salamov A."/>
            <person name="Fritz-Laylin L.K."/>
            <person name="Marechal-Drouard L."/>
            <person name="Marshall W.F."/>
            <person name="Qu L.H."/>
            <person name="Nelson D.R."/>
            <person name="Sanderfoot A.A."/>
            <person name="Spalding M.H."/>
            <person name="Kapitonov V.V."/>
            <person name="Ren Q."/>
            <person name="Ferris P."/>
            <person name="Lindquist E."/>
            <person name="Shapiro H."/>
            <person name="Lucas S.M."/>
            <person name="Grimwood J."/>
            <person name="Schmutz J."/>
            <person name="Cardol P."/>
            <person name="Cerutti H."/>
            <person name="Chanfreau G."/>
            <person name="Chen C.L."/>
            <person name="Cognat V."/>
            <person name="Croft M.T."/>
            <person name="Dent R."/>
            <person name="Dutcher S."/>
            <person name="Fernandez E."/>
            <person name="Fukuzawa H."/>
            <person name="Gonzalez-Ballester D."/>
            <person name="Gonzalez-Halphen D."/>
            <person name="Hallmann A."/>
            <person name="Hanikenne M."/>
            <person name="Hippler M."/>
            <person name="Inwood W."/>
            <person name="Jabbari K."/>
            <person name="Kalanon M."/>
            <person name="Kuras R."/>
            <person name="Lefebvre P.A."/>
            <person name="Lemaire S.D."/>
            <person name="Lobanov A.V."/>
            <person name="Lohr M."/>
            <person name="Manuell A."/>
            <person name="Meier I."/>
            <person name="Mets L."/>
            <person name="Mittag M."/>
            <person name="Mittelmeier T."/>
            <person name="Moroney J.V."/>
            <person name="Moseley J."/>
            <person name="Napoli C."/>
            <person name="Nedelcu A.M."/>
            <person name="Niyogi K."/>
            <person name="Novoselov S.V."/>
            <person name="Paulsen I.T."/>
            <person name="Pazour G."/>
            <person name="Purton S."/>
            <person name="Ral J.P."/>
            <person name="Riano-Pachon D.M."/>
            <person name="Riekhof W."/>
            <person name="Rymarquis L."/>
            <person name="Schroda M."/>
            <person name="Stern D."/>
            <person name="Umen J."/>
            <person name="Willows R."/>
            <person name="Wilson N."/>
            <person name="Zimmer S.L."/>
            <person name="Allmer J."/>
            <person name="Balk J."/>
            <person name="Bisova K."/>
            <person name="Chen C.J."/>
            <person name="Elias M."/>
            <person name="Gendler K."/>
            <person name="Hauser C."/>
            <person name="Lamb M.R."/>
            <person name="Ledford H."/>
            <person name="Long J.C."/>
            <person name="Minagawa J."/>
            <person name="Page M.D."/>
            <person name="Pan J."/>
            <person name="Pootakham W."/>
            <person name="Roje S."/>
            <person name="Rose A."/>
            <person name="Stahlberg E."/>
            <person name="Terauchi A.M."/>
            <person name="Yang P."/>
            <person name="Ball S."/>
            <person name="Bowler C."/>
            <person name="Dieckmann C.L."/>
            <person name="Gladyshev V.N."/>
            <person name="Green P."/>
            <person name="Jorgensen R."/>
            <person name="Mayfield S."/>
            <person name="Mueller-Roeber B."/>
            <person name="Rajamani S."/>
            <person name="Sayre R.T."/>
            <person name="Brokstein P."/>
            <person name="Dubchak I."/>
            <person name="Goodstein D."/>
            <person name="Hornick L."/>
            <person name="Huang Y.W."/>
            <person name="Jhaveri J."/>
            <person name="Luo Y."/>
            <person name="Martinez D."/>
            <person name="Ngau W.C."/>
            <person name="Otillar B."/>
            <person name="Poliakov A."/>
            <person name="Porter A."/>
            <person name="Szajkowski L."/>
            <person name="Werner G."/>
            <person name="Zhou K."/>
            <person name="Grigoriev I.V."/>
            <person name="Rokhsar D.S."/>
            <person name="Grossman A.R."/>
        </authorList>
    </citation>
    <scope>NUCLEOTIDE SEQUENCE [LARGE SCALE GENOMIC DNA]</scope>
    <source>
        <strain evidence="16">CC-503</strain>
    </source>
</reference>
<keyword evidence="7" id="KW-0630">Potassium</keyword>
<name>A0A2K3D845_CHLRE</name>
<dbReference type="GO" id="GO:0016020">
    <property type="term" value="C:membrane"/>
    <property type="evidence" value="ECO:0000318"/>
    <property type="project" value="GO_Central"/>
</dbReference>
<feature type="compositionally biased region" description="Polar residues" evidence="12">
    <location>
        <begin position="938"/>
        <end position="952"/>
    </location>
</feature>
<evidence type="ECO:0000256" key="8">
    <source>
        <dbReference type="ARBA" id="ARBA00022989"/>
    </source>
</evidence>
<feature type="compositionally biased region" description="Gly residues" evidence="12">
    <location>
        <begin position="1233"/>
        <end position="1243"/>
    </location>
</feature>
<protein>
    <recommendedName>
        <fullName evidence="14">Ion transport domain-containing protein</fullName>
    </recommendedName>
</protein>
<dbReference type="SUPFAM" id="SSF81324">
    <property type="entry name" value="Voltage-gated potassium channels"/>
    <property type="match status" value="1"/>
</dbReference>
<dbReference type="GO" id="GO:0001508">
    <property type="term" value="P:action potential"/>
    <property type="evidence" value="ECO:0000318"/>
    <property type="project" value="GO_Central"/>
</dbReference>
<dbReference type="GO" id="GO:0071805">
    <property type="term" value="P:potassium ion transmembrane transport"/>
    <property type="evidence" value="ECO:0000318"/>
    <property type="project" value="GO_Central"/>
</dbReference>
<evidence type="ECO:0000256" key="7">
    <source>
        <dbReference type="ARBA" id="ARBA00022958"/>
    </source>
</evidence>
<dbReference type="RefSeq" id="XP_042919570.1">
    <property type="nucleotide sequence ID" value="XM_043067565.1"/>
</dbReference>
<dbReference type="InterPro" id="IPR028325">
    <property type="entry name" value="VG_K_chnl"/>
</dbReference>
<keyword evidence="6" id="KW-0851">Voltage-gated channel</keyword>
<keyword evidence="16" id="KW-1185">Reference proteome</keyword>
<keyword evidence="9" id="KW-0406">Ion transport</keyword>
<dbReference type="EMBL" id="CM008972">
    <property type="protein sequence ID" value="PNW76704.1"/>
    <property type="molecule type" value="Genomic_DNA"/>
</dbReference>
<feature type="region of interest" description="Disordered" evidence="12">
    <location>
        <begin position="767"/>
        <end position="862"/>
    </location>
</feature>
<dbReference type="InterPro" id="IPR027359">
    <property type="entry name" value="Volt_channel_dom_sf"/>
</dbReference>
<evidence type="ECO:0000256" key="1">
    <source>
        <dbReference type="ARBA" id="ARBA00004141"/>
    </source>
</evidence>
<dbReference type="InterPro" id="IPR005821">
    <property type="entry name" value="Ion_trans_dom"/>
</dbReference>
<keyword evidence="10 13" id="KW-0472">Membrane</keyword>
<accession>A0A2K3D845</accession>
<evidence type="ECO:0000256" key="5">
    <source>
        <dbReference type="ARBA" id="ARBA00022826"/>
    </source>
</evidence>
<feature type="region of interest" description="Disordered" evidence="12">
    <location>
        <begin position="1156"/>
        <end position="1190"/>
    </location>
</feature>
<dbReference type="OrthoDB" id="415460at2759"/>
<evidence type="ECO:0000256" key="12">
    <source>
        <dbReference type="SAM" id="MobiDB-lite"/>
    </source>
</evidence>
<feature type="compositionally biased region" description="Basic and acidic residues" evidence="12">
    <location>
        <begin position="778"/>
        <end position="790"/>
    </location>
</feature>
<dbReference type="Gene3D" id="1.10.287.70">
    <property type="match status" value="1"/>
</dbReference>
<sequence>MGSVAALSRPSPPGRTPSQIAAISALPGVVKGELEQAQQAQQALGGTQDNIEGLTKATVSGAVDVLLRATKDKFNGTVRIQKRLADEALQNITEGDYPAPAPEPGDDAARQRAAAAATQRSSQGGRHAGSALHSLAASPEQSQLDLWESLSAEVAGGPVPPITKQDEERVESVFTHDLFEENPTWTAFLVSQVARKEEVWSRGLAAARSPLQRLWYHPRRKWAYMTLSYPDFSRLAFGCGMFMLAVILLNTATFCIESVPAVARPPTPLFDALTIVDYVCMGIFTAEYLARLATCPSLPRFFVSFSNAIDLVAIAPFYFELIIKGTSTEAFQTRVVRLLRILRVLRIVKSMPRLRHLSIVVDTIQASADVITMLAALLVILLVLFGTVFYFVEPDTFDSIPEAMWYSQVTLTTTGYGDIYPTTALCKTIAGASMLLCMVIVSLPIAVIGGNFSSKWAEYKSFKLAVDRSRDVVPTHLQLREALTSYEAVLDEVVMRVQYEEERMERQLAVMRQEIANGNVMLRRDGFAAPTKKQKGIFGLVNALKVANQNGSFTTAVTARRGAVHPGSAAALALSMSANSAANLDGGAASGGGGGGSPRAAGGLRGSGGGAAAFLDGGGASPSASRPAFVTARTPSARRAAGLAAAASGEYGLPPPLVAAAAEAFAAGDAGNAPRGPLTPRLRFLVAAARVMVEVVHGGMLLEPPPPTAAAAKAAANAAGLAAAPPPPVPEAAAVAQSSIQMQLSGAGGSPPVTVKAAAAAGVAAAAAGAAGPGRLGRPREGASLLRDEDSCGGASSGGGARGSGSGAEAAVAPPPVVRFTPEPPPPPRPPPAAPPPPAVPPPPALPLAGSGGVSAPDDRSPGVAMELSLSVEGGSIGVSGSGAAAAALAPSMSLDTAAAAQAAAATAAAGGAKASATATATSQTNRALLSPTRDARTSSTAPLVLMPTSSGAADDRTSNPQPPQPQQSGSPKASEPAAAAAGGAAASFGIGMTALITTKIRSLIRRGGAALDGRSQAERGLSGTKSVAQVDPAVVRAAGEAASRAAAAAVVARDIKVGQLTLAALAELLQADEVPNKLERLDEQHKLLRCWQDELGGMAEHMIKVRDAIDALAWVLEEGRGRDEQTPDQGPDEPSYHYTPACAQARAALDEKLRAAAGGPGPGAGGGGGGGGGSTRSGSKGGSKGGSAGGGGDVGGGVGVGAAGAGAAGAAQKVEVSTLKVTQSGRIQTAPAGGGGGGGGPGVSHSHSHGPSRLGMPAAGTRAGGAAAGAAAVVTATAAAAAPVPSTAMARSSVGGAAGAGVQEAVTVPARALPPVQVPEAPLSAGYQRGLQAAAVAALGSEEQA</sequence>
<dbReference type="FunFam" id="1.20.120.350:FF:000091">
    <property type="entry name" value="Predicted protein"/>
    <property type="match status" value="1"/>
</dbReference>
<keyword evidence="5" id="KW-0631">Potassium channel</keyword>
<dbReference type="Pfam" id="PF00520">
    <property type="entry name" value="Ion_trans"/>
    <property type="match status" value="1"/>
</dbReference>
<dbReference type="PANTHER" id="PTHR11537:SF254">
    <property type="entry name" value="POTASSIUM VOLTAGE-GATED CHANNEL PROTEIN SHAB"/>
    <property type="match status" value="1"/>
</dbReference>
<evidence type="ECO:0000313" key="15">
    <source>
        <dbReference type="EMBL" id="PNW76704.1"/>
    </source>
</evidence>
<feature type="compositionally biased region" description="Low complexity" evidence="12">
    <location>
        <begin position="1244"/>
        <end position="1262"/>
    </location>
</feature>
<feature type="transmembrane region" description="Helical" evidence="13">
    <location>
        <begin position="429"/>
        <end position="452"/>
    </location>
</feature>
<keyword evidence="4 13" id="KW-0812">Transmembrane</keyword>
<evidence type="ECO:0000256" key="13">
    <source>
        <dbReference type="SAM" id="Phobius"/>
    </source>
</evidence>
<dbReference type="KEGG" id="cre:CHLRE_11g468353v5"/>
<evidence type="ECO:0000256" key="4">
    <source>
        <dbReference type="ARBA" id="ARBA00022692"/>
    </source>
</evidence>
<proteinExistence type="predicted"/>
<feature type="compositionally biased region" description="Gly residues" evidence="12">
    <location>
        <begin position="1159"/>
        <end position="1190"/>
    </location>
</feature>
<evidence type="ECO:0000256" key="9">
    <source>
        <dbReference type="ARBA" id="ARBA00023065"/>
    </source>
</evidence>
<feature type="compositionally biased region" description="Low complexity" evidence="12">
    <location>
        <begin position="916"/>
        <end position="925"/>
    </location>
</feature>
<evidence type="ECO:0000259" key="14">
    <source>
        <dbReference type="Pfam" id="PF00520"/>
    </source>
</evidence>
<evidence type="ECO:0000256" key="11">
    <source>
        <dbReference type="ARBA" id="ARBA00023303"/>
    </source>
</evidence>
<evidence type="ECO:0000256" key="10">
    <source>
        <dbReference type="ARBA" id="ARBA00023136"/>
    </source>
</evidence>
<dbReference type="InParanoid" id="A0A2K3D845"/>
<feature type="transmembrane region" description="Helical" evidence="13">
    <location>
        <begin position="370"/>
        <end position="392"/>
    </location>
</feature>
<feature type="domain" description="Ion transport" evidence="14">
    <location>
        <begin position="241"/>
        <end position="454"/>
    </location>
</feature>
<dbReference type="PANTHER" id="PTHR11537">
    <property type="entry name" value="VOLTAGE-GATED POTASSIUM CHANNEL"/>
    <property type="match status" value="1"/>
</dbReference>
<feature type="compositionally biased region" description="Gly residues" evidence="12">
    <location>
        <begin position="795"/>
        <end position="806"/>
    </location>
</feature>
<dbReference type="Gene3D" id="1.20.120.350">
    <property type="entry name" value="Voltage-gated potassium channels. Chain C"/>
    <property type="match status" value="1"/>
</dbReference>
<dbReference type="GO" id="GO:0008076">
    <property type="term" value="C:voltage-gated potassium channel complex"/>
    <property type="evidence" value="ECO:0007669"/>
    <property type="project" value="InterPro"/>
</dbReference>
<organism evidence="15 16">
    <name type="scientific">Chlamydomonas reinhardtii</name>
    <name type="common">Chlamydomonas smithii</name>
    <dbReference type="NCBI Taxonomy" id="3055"/>
    <lineage>
        <taxon>Eukaryota</taxon>
        <taxon>Viridiplantae</taxon>
        <taxon>Chlorophyta</taxon>
        <taxon>core chlorophytes</taxon>
        <taxon>Chlorophyceae</taxon>
        <taxon>CS clade</taxon>
        <taxon>Chlamydomonadales</taxon>
        <taxon>Chlamydomonadaceae</taxon>
        <taxon>Chlamydomonas</taxon>
    </lineage>
</organism>